<dbReference type="SMART" id="SM00382">
    <property type="entry name" value="AAA"/>
    <property type="match status" value="1"/>
</dbReference>
<accession>A0ABU0JII8</accession>
<reference evidence="4 5" key="1">
    <citation type="submission" date="2023-07" db="EMBL/GenBank/DDBJ databases">
        <title>Genomic Encyclopedia of Type Strains, Phase IV (KMG-IV): sequencing the most valuable type-strain genomes for metagenomic binning, comparative biology and taxonomic classification.</title>
        <authorList>
            <person name="Goeker M."/>
        </authorList>
    </citation>
    <scope>NUCLEOTIDE SEQUENCE [LARGE SCALE GENOMIC DNA]</scope>
    <source>
        <strain evidence="4 5">DSM 19619</strain>
    </source>
</reference>
<dbReference type="InterPro" id="IPR003439">
    <property type="entry name" value="ABC_transporter-like_ATP-bd"/>
</dbReference>
<dbReference type="EMBL" id="JAUSVX010000020">
    <property type="protein sequence ID" value="MDQ0474093.1"/>
    <property type="molecule type" value="Genomic_DNA"/>
</dbReference>
<protein>
    <submittedName>
        <fullName evidence="4">Simple sugar transport system ATP-binding protein/D-xylose transport system ATP-binding protein</fullName>
    </submittedName>
</protein>
<dbReference type="PROSITE" id="PS50893">
    <property type="entry name" value="ABC_TRANSPORTER_2"/>
    <property type="match status" value="1"/>
</dbReference>
<dbReference type="Pfam" id="PF00005">
    <property type="entry name" value="ABC_tran"/>
    <property type="match status" value="1"/>
</dbReference>
<keyword evidence="5" id="KW-1185">Reference proteome</keyword>
<sequence length="269" mass="28411">MTDAVQIGRMPALELRGIGKSFGNVTALSHVDLAAHAGTIHALVGDNGAGKSTALKIMCGMHHPDQGQIRLSGAIVALRDAAQAHAHGISVVHQDLALVECLDIATNMALGAIPRRGRLRLDRRRMESEAAAVLEKLKVRVGSVRTPVGLLSGGERQIVAIARAVRMDLPIILLDEPTAALGVRETAHVADILGELRRQGKAVICISHDMDFVFRNADAITVMRLGRSLATRRVGDTSRDEIIGLITGAIPGDAAGPETILGEKGDCHA</sequence>
<organism evidence="4 5">
    <name type="scientific">Labrys wisconsinensis</name>
    <dbReference type="NCBI Taxonomy" id="425677"/>
    <lineage>
        <taxon>Bacteria</taxon>
        <taxon>Pseudomonadati</taxon>
        <taxon>Pseudomonadota</taxon>
        <taxon>Alphaproteobacteria</taxon>
        <taxon>Hyphomicrobiales</taxon>
        <taxon>Xanthobacteraceae</taxon>
        <taxon>Labrys</taxon>
    </lineage>
</organism>
<keyword evidence="4" id="KW-0813">Transport</keyword>
<evidence type="ECO:0000256" key="1">
    <source>
        <dbReference type="ARBA" id="ARBA00022741"/>
    </source>
</evidence>
<dbReference type="GO" id="GO:0005524">
    <property type="term" value="F:ATP binding"/>
    <property type="evidence" value="ECO:0007669"/>
    <property type="project" value="UniProtKB-KW"/>
</dbReference>
<evidence type="ECO:0000313" key="4">
    <source>
        <dbReference type="EMBL" id="MDQ0474093.1"/>
    </source>
</evidence>
<evidence type="ECO:0000313" key="5">
    <source>
        <dbReference type="Proteomes" id="UP001242480"/>
    </source>
</evidence>
<proteinExistence type="predicted"/>
<dbReference type="PANTHER" id="PTHR43790:SF8">
    <property type="entry name" value="SUGAR ABC TRANSPORTER ATP-BINDING PROTEIN"/>
    <property type="match status" value="1"/>
</dbReference>
<dbReference type="Gene3D" id="3.40.50.300">
    <property type="entry name" value="P-loop containing nucleotide triphosphate hydrolases"/>
    <property type="match status" value="1"/>
</dbReference>
<dbReference type="InterPro" id="IPR027417">
    <property type="entry name" value="P-loop_NTPase"/>
</dbReference>
<evidence type="ECO:0000259" key="3">
    <source>
        <dbReference type="PROSITE" id="PS50893"/>
    </source>
</evidence>
<dbReference type="PANTHER" id="PTHR43790">
    <property type="entry name" value="CARBOHYDRATE TRANSPORT ATP-BINDING PROTEIN MG119-RELATED"/>
    <property type="match status" value="1"/>
</dbReference>
<evidence type="ECO:0000256" key="2">
    <source>
        <dbReference type="ARBA" id="ARBA00022840"/>
    </source>
</evidence>
<gene>
    <name evidence="4" type="ORF">QO011_007132</name>
</gene>
<dbReference type="InterPro" id="IPR003593">
    <property type="entry name" value="AAA+_ATPase"/>
</dbReference>
<keyword evidence="4" id="KW-0762">Sugar transport</keyword>
<keyword evidence="1" id="KW-0547">Nucleotide-binding</keyword>
<keyword evidence="2 4" id="KW-0067">ATP-binding</keyword>
<dbReference type="InterPro" id="IPR050107">
    <property type="entry name" value="ABC_carbohydrate_import_ATPase"/>
</dbReference>
<dbReference type="RefSeq" id="WP_307283134.1">
    <property type="nucleotide sequence ID" value="NZ_JAUSVX010000020.1"/>
</dbReference>
<dbReference type="SUPFAM" id="SSF52540">
    <property type="entry name" value="P-loop containing nucleoside triphosphate hydrolases"/>
    <property type="match status" value="1"/>
</dbReference>
<name>A0ABU0JII8_9HYPH</name>
<feature type="domain" description="ABC transporter" evidence="3">
    <location>
        <begin position="13"/>
        <end position="250"/>
    </location>
</feature>
<comment type="caution">
    <text evidence="4">The sequence shown here is derived from an EMBL/GenBank/DDBJ whole genome shotgun (WGS) entry which is preliminary data.</text>
</comment>
<dbReference type="CDD" id="cd03216">
    <property type="entry name" value="ABC_Carb_Monos_I"/>
    <property type="match status" value="1"/>
</dbReference>
<dbReference type="Proteomes" id="UP001242480">
    <property type="component" value="Unassembled WGS sequence"/>
</dbReference>